<dbReference type="EMBL" id="CM041544">
    <property type="protein sequence ID" value="KAI3362754.1"/>
    <property type="molecule type" value="Genomic_DNA"/>
</dbReference>
<dbReference type="Proteomes" id="UP000831701">
    <property type="component" value="Chromosome 14"/>
</dbReference>
<gene>
    <name evidence="1" type="ORF">L3Q82_001648</name>
</gene>
<evidence type="ECO:0000313" key="2">
    <source>
        <dbReference type="Proteomes" id="UP000831701"/>
    </source>
</evidence>
<reference evidence="1" key="1">
    <citation type="submission" date="2022-04" db="EMBL/GenBank/DDBJ databases">
        <title>Jade perch genome.</title>
        <authorList>
            <person name="Chao B."/>
        </authorList>
    </citation>
    <scope>NUCLEOTIDE SEQUENCE</scope>
    <source>
        <strain evidence="1">CB-2022</strain>
    </source>
</reference>
<name>A0ACB8W539_9TELE</name>
<keyword evidence="2" id="KW-1185">Reference proteome</keyword>
<evidence type="ECO:0000313" key="1">
    <source>
        <dbReference type="EMBL" id="KAI3362754.1"/>
    </source>
</evidence>
<sequence length="152" mass="17706">MLKTLTEKQKTNWKDSLNKLIYAYNCTRSEVTGFSPFYLLYGRSPRLPVDMLFNLTSEQGDSNHHNYMEKWKQGMEEAYEITRENAHKAATRSKRHYDSKVKSSVLHPGDRVLIRNMTPRGGPGKLRNHWEDVVHTVVRQVSKDIPVYELPA</sequence>
<comment type="caution">
    <text evidence="1">The sequence shown here is derived from an EMBL/GenBank/DDBJ whole genome shotgun (WGS) entry which is preliminary data.</text>
</comment>
<protein>
    <submittedName>
        <fullName evidence="1">Uncharacterized protein</fullName>
    </submittedName>
</protein>
<proteinExistence type="predicted"/>
<accession>A0ACB8W539</accession>
<organism evidence="1 2">
    <name type="scientific">Scortum barcoo</name>
    <name type="common">barcoo grunter</name>
    <dbReference type="NCBI Taxonomy" id="214431"/>
    <lineage>
        <taxon>Eukaryota</taxon>
        <taxon>Metazoa</taxon>
        <taxon>Chordata</taxon>
        <taxon>Craniata</taxon>
        <taxon>Vertebrata</taxon>
        <taxon>Euteleostomi</taxon>
        <taxon>Actinopterygii</taxon>
        <taxon>Neopterygii</taxon>
        <taxon>Teleostei</taxon>
        <taxon>Neoteleostei</taxon>
        <taxon>Acanthomorphata</taxon>
        <taxon>Eupercaria</taxon>
        <taxon>Centrarchiformes</taxon>
        <taxon>Terapontoidei</taxon>
        <taxon>Terapontidae</taxon>
        <taxon>Scortum</taxon>
    </lineage>
</organism>